<keyword evidence="6" id="KW-1185">Reference proteome</keyword>
<feature type="non-terminal residue" evidence="5">
    <location>
        <position position="222"/>
    </location>
</feature>
<dbReference type="Proteomes" id="UP000800092">
    <property type="component" value="Unassembled WGS sequence"/>
</dbReference>
<accession>A0A6A6GY64</accession>
<feature type="domain" description="Cell wall mannoprotein PIR1-like C-terminal" evidence="4">
    <location>
        <begin position="60"/>
        <end position="133"/>
    </location>
</feature>
<evidence type="ECO:0000259" key="4">
    <source>
        <dbReference type="Pfam" id="PF22799"/>
    </source>
</evidence>
<dbReference type="Pfam" id="PF00399">
    <property type="entry name" value="PIR"/>
    <property type="match status" value="1"/>
</dbReference>
<dbReference type="EMBL" id="ML991838">
    <property type="protein sequence ID" value="KAF2230647.1"/>
    <property type="molecule type" value="Genomic_DNA"/>
</dbReference>
<dbReference type="AlphaFoldDB" id="A0A6A6GY64"/>
<evidence type="ECO:0000313" key="5">
    <source>
        <dbReference type="EMBL" id="KAF2230647.1"/>
    </source>
</evidence>
<dbReference type="InterPro" id="IPR051153">
    <property type="entry name" value="Yeast_CWMannoprotein_PIR"/>
</dbReference>
<evidence type="ECO:0000256" key="2">
    <source>
        <dbReference type="ARBA" id="ARBA00022737"/>
    </source>
</evidence>
<evidence type="ECO:0000256" key="1">
    <source>
        <dbReference type="ARBA" id="ARBA00022729"/>
    </source>
</evidence>
<feature type="compositionally biased region" description="Polar residues" evidence="3">
    <location>
        <begin position="169"/>
        <end position="179"/>
    </location>
</feature>
<dbReference type="InterPro" id="IPR054508">
    <property type="entry name" value="PIR1-like_C"/>
</dbReference>
<feature type="region of interest" description="Disordered" evidence="3">
    <location>
        <begin position="141"/>
        <end position="222"/>
    </location>
</feature>
<sequence>VPQGVSSAIAPSQAAPAGCAPTHAGTFNIATVNVSTASSSKRDLEKRQSSGTLTLNLNNGVLKDQIGRTGYIAANYQFQFDAPPQTGAIYTAGWSVCGNGSLALGSSAIFYACQSGGFYNLYNTNWAPQCSAIYIQAVSGGSSGQGGDGQPTAGSVLPSVTEKSEGQPGATSVASSLVSEKSEGQPIGTTVGTLVTQASDGQPVMPTAVSQISDGQPQAPAP</sequence>
<keyword evidence="2" id="KW-0677">Repeat</keyword>
<dbReference type="InterPro" id="IPR000420">
    <property type="entry name" value="Yeast_PIR_rpt"/>
</dbReference>
<feature type="compositionally biased region" description="Polar residues" evidence="3">
    <location>
        <begin position="187"/>
        <end position="200"/>
    </location>
</feature>
<evidence type="ECO:0000256" key="3">
    <source>
        <dbReference type="SAM" id="MobiDB-lite"/>
    </source>
</evidence>
<dbReference type="GO" id="GO:0009277">
    <property type="term" value="C:fungal-type cell wall"/>
    <property type="evidence" value="ECO:0007669"/>
    <property type="project" value="TreeGrafter"/>
</dbReference>
<dbReference type="PROSITE" id="PS50256">
    <property type="entry name" value="PIR_REPEAT_2"/>
    <property type="match status" value="1"/>
</dbReference>
<evidence type="ECO:0000313" key="6">
    <source>
        <dbReference type="Proteomes" id="UP000800092"/>
    </source>
</evidence>
<dbReference type="GO" id="GO:0005199">
    <property type="term" value="F:structural constituent of cell wall"/>
    <property type="evidence" value="ECO:0007669"/>
    <property type="project" value="InterPro"/>
</dbReference>
<keyword evidence="1" id="KW-0732">Signal</keyword>
<dbReference type="GO" id="GO:0031505">
    <property type="term" value="P:fungal-type cell wall organization"/>
    <property type="evidence" value="ECO:0007669"/>
    <property type="project" value="TreeGrafter"/>
</dbReference>
<gene>
    <name evidence="5" type="ORF">EV356DRAFT_430189</name>
</gene>
<dbReference type="OrthoDB" id="5415592at2759"/>
<organism evidence="5 6">
    <name type="scientific">Viridothelium virens</name>
    <name type="common">Speckled blister lichen</name>
    <name type="synonym">Trypethelium virens</name>
    <dbReference type="NCBI Taxonomy" id="1048519"/>
    <lineage>
        <taxon>Eukaryota</taxon>
        <taxon>Fungi</taxon>
        <taxon>Dikarya</taxon>
        <taxon>Ascomycota</taxon>
        <taxon>Pezizomycotina</taxon>
        <taxon>Dothideomycetes</taxon>
        <taxon>Dothideomycetes incertae sedis</taxon>
        <taxon>Trypetheliales</taxon>
        <taxon>Trypetheliaceae</taxon>
        <taxon>Viridothelium</taxon>
    </lineage>
</organism>
<feature type="non-terminal residue" evidence="5">
    <location>
        <position position="1"/>
    </location>
</feature>
<protein>
    <recommendedName>
        <fullName evidence="4">Cell wall mannoprotein PIR1-like C-terminal domain-containing protein</fullName>
    </recommendedName>
</protein>
<dbReference type="PANTHER" id="PTHR47254">
    <property type="entry name" value="CELL WALL MANNOPROTEIN CIS3-RELATED"/>
    <property type="match status" value="1"/>
</dbReference>
<name>A0A6A6GY64_VIRVR</name>
<dbReference type="PANTHER" id="PTHR47254:SF2">
    <property type="entry name" value="COVALENTLY-LINKED CELL WALL PROTEIN"/>
    <property type="match status" value="1"/>
</dbReference>
<dbReference type="Pfam" id="PF22799">
    <property type="entry name" value="PIR1-like_C"/>
    <property type="match status" value="1"/>
</dbReference>
<proteinExistence type="predicted"/>
<reference evidence="5" key="1">
    <citation type="journal article" date="2020" name="Stud. Mycol.">
        <title>101 Dothideomycetes genomes: a test case for predicting lifestyles and emergence of pathogens.</title>
        <authorList>
            <person name="Haridas S."/>
            <person name="Albert R."/>
            <person name="Binder M."/>
            <person name="Bloem J."/>
            <person name="Labutti K."/>
            <person name="Salamov A."/>
            <person name="Andreopoulos B."/>
            <person name="Baker S."/>
            <person name="Barry K."/>
            <person name="Bills G."/>
            <person name="Bluhm B."/>
            <person name="Cannon C."/>
            <person name="Castanera R."/>
            <person name="Culley D."/>
            <person name="Daum C."/>
            <person name="Ezra D."/>
            <person name="Gonzalez J."/>
            <person name="Henrissat B."/>
            <person name="Kuo A."/>
            <person name="Liang C."/>
            <person name="Lipzen A."/>
            <person name="Lutzoni F."/>
            <person name="Magnuson J."/>
            <person name="Mondo S."/>
            <person name="Nolan M."/>
            <person name="Ohm R."/>
            <person name="Pangilinan J."/>
            <person name="Park H.-J."/>
            <person name="Ramirez L."/>
            <person name="Alfaro M."/>
            <person name="Sun H."/>
            <person name="Tritt A."/>
            <person name="Yoshinaga Y."/>
            <person name="Zwiers L.-H."/>
            <person name="Turgeon B."/>
            <person name="Goodwin S."/>
            <person name="Spatafora J."/>
            <person name="Crous P."/>
            <person name="Grigoriev I."/>
        </authorList>
    </citation>
    <scope>NUCLEOTIDE SEQUENCE</scope>
    <source>
        <strain evidence="5">Tuck. ex Michener</strain>
    </source>
</reference>